<feature type="region of interest" description="Disordered" evidence="1">
    <location>
        <begin position="153"/>
        <end position="175"/>
    </location>
</feature>
<gene>
    <name evidence="2" type="primary">Nfu_g_1_014784</name>
</gene>
<dbReference type="EMBL" id="HADW01014414">
    <property type="protein sequence ID" value="SBP15814.1"/>
    <property type="molecule type" value="Transcribed_RNA"/>
</dbReference>
<evidence type="ECO:0000313" key="2">
    <source>
        <dbReference type="EMBL" id="SBP15814.1"/>
    </source>
</evidence>
<feature type="compositionally biased region" description="Low complexity" evidence="1">
    <location>
        <begin position="17"/>
        <end position="29"/>
    </location>
</feature>
<evidence type="ECO:0000256" key="1">
    <source>
        <dbReference type="SAM" id="MobiDB-lite"/>
    </source>
</evidence>
<reference evidence="2" key="1">
    <citation type="submission" date="2016-05" db="EMBL/GenBank/DDBJ databases">
        <authorList>
            <person name="Lavstsen T."/>
            <person name="Jespersen J.S."/>
        </authorList>
    </citation>
    <scope>NUCLEOTIDE SEQUENCE</scope>
    <source>
        <tissue evidence="2">Brain</tissue>
    </source>
</reference>
<accession>A0A1A7XDB1</accession>
<protein>
    <submittedName>
        <fullName evidence="2">Uncharacterized protein</fullName>
    </submittedName>
</protein>
<sequence>DTASVLPDLALPLTATDSSSGSDSGSDPDQQPEDPLLVSDLQDAETTPAPGDLLTDSSASDHGPVVPTDQSAKILVSPLIFQGEAEKPHVPVILEQVLPCDTVLNTSSVSSLMPHPLTVSAPLTPLPVMCSSSDKGGVECRPDLAPLQDDPVMTTQYHKEPPPEQSPPRAAPAPVSSLLKPRLQCSALTKFLMCFACAFLCSDAVMLAQQSSRTQVFDPGPYSGFTSRNCPNLQMSNYSLFTHKVFVTSDPDMACTQKLSGSSGPISEVGTNWTHTLVWQSDSDHTHMFQLQKFTVTNPELFSLTSTVGSLFNLGFSAINSIDIGAVKRHVIELEREILSLRTLVLQQQRALKSLSTSERQTMVVLNTH</sequence>
<name>A0A1A7XDB1_9TELE</name>
<reference evidence="2" key="2">
    <citation type="submission" date="2016-06" db="EMBL/GenBank/DDBJ databases">
        <title>The genome of a short-lived fish provides insights into sex chromosome evolution and the genetic control of aging.</title>
        <authorList>
            <person name="Reichwald K."/>
            <person name="Felder M."/>
            <person name="Petzold A."/>
            <person name="Koch P."/>
            <person name="Groth M."/>
            <person name="Platzer M."/>
        </authorList>
    </citation>
    <scope>NUCLEOTIDE SEQUENCE</scope>
    <source>
        <tissue evidence="2">Brain</tissue>
    </source>
</reference>
<proteinExistence type="predicted"/>
<feature type="non-terminal residue" evidence="2">
    <location>
        <position position="1"/>
    </location>
</feature>
<organism evidence="2">
    <name type="scientific">Iconisemion striatum</name>
    <dbReference type="NCBI Taxonomy" id="60296"/>
    <lineage>
        <taxon>Eukaryota</taxon>
        <taxon>Metazoa</taxon>
        <taxon>Chordata</taxon>
        <taxon>Craniata</taxon>
        <taxon>Vertebrata</taxon>
        <taxon>Euteleostomi</taxon>
        <taxon>Actinopterygii</taxon>
        <taxon>Neopterygii</taxon>
        <taxon>Teleostei</taxon>
        <taxon>Neoteleostei</taxon>
        <taxon>Acanthomorphata</taxon>
        <taxon>Ovalentaria</taxon>
        <taxon>Atherinomorphae</taxon>
        <taxon>Cyprinodontiformes</taxon>
        <taxon>Nothobranchiidae</taxon>
        <taxon>Iconisemion</taxon>
    </lineage>
</organism>
<feature type="region of interest" description="Disordered" evidence="1">
    <location>
        <begin position="1"/>
        <end position="66"/>
    </location>
</feature>
<dbReference type="AlphaFoldDB" id="A0A1A7XDB1"/>
<feature type="non-terminal residue" evidence="2">
    <location>
        <position position="369"/>
    </location>
</feature>